<gene>
    <name evidence="2" type="ORF">SORBI_3006G215950</name>
</gene>
<evidence type="ECO:0008006" key="4">
    <source>
        <dbReference type="Google" id="ProtNLM"/>
    </source>
</evidence>
<evidence type="ECO:0000256" key="1">
    <source>
        <dbReference type="SAM" id="MobiDB-lite"/>
    </source>
</evidence>
<organism evidence="2 3">
    <name type="scientific">Sorghum bicolor</name>
    <name type="common">Sorghum</name>
    <name type="synonym">Sorghum vulgare</name>
    <dbReference type="NCBI Taxonomy" id="4558"/>
    <lineage>
        <taxon>Eukaryota</taxon>
        <taxon>Viridiplantae</taxon>
        <taxon>Streptophyta</taxon>
        <taxon>Embryophyta</taxon>
        <taxon>Tracheophyta</taxon>
        <taxon>Spermatophyta</taxon>
        <taxon>Magnoliopsida</taxon>
        <taxon>Liliopsida</taxon>
        <taxon>Poales</taxon>
        <taxon>Poaceae</taxon>
        <taxon>PACMAD clade</taxon>
        <taxon>Panicoideae</taxon>
        <taxon>Andropogonodae</taxon>
        <taxon>Andropogoneae</taxon>
        <taxon>Sorghinae</taxon>
        <taxon>Sorghum</taxon>
    </lineage>
</organism>
<dbReference type="eggNOG" id="ENOG502R3YQ">
    <property type="taxonomic scope" value="Eukaryota"/>
</dbReference>
<sequence length="543" mass="61233">MGVRSRSKSKRRRRATTSAGAGGVVGGDLISSLTDDLLVRILDLLPETRDAVRTHALSRRWRGLWTGVSALRFDSGSWPAAAVRRDETSAAEQYLAFVDDALTLRAKATTTTRCYAIEDLKISLDISDAADHKTEELLLPRSLRAAQGWIRYAVQHEVKSLALNLYLPWRYVDHRLPKEEDDDEKVDFEMALLDDDLASSATKLETMNLSLGGVKLRLPSSSSTVVFSSLTDVSLEDITVKGHLLSRLVSPPCCPRLRKLHLTDLRFSTMEGLLLEGDALLELSIDSIENMQSLELRTPSLRVLHVQLCSDLEGFTVSAPRVRVGTLRIQLHSHGDYDGDDKNDTSVHLLQCCRLTKNLKVYLEVLETKYRRGDIIKGQIPSLTHVTSLSIHVTLWEPHSFGASVASFLAQCSNIRYLSLKLCYLIKDTSEQDLLCDNSCQWKSHEFSLAHLREVEFKKLVGTDCEFWFIQSILARETGIQKVTISFDPRYWLKDNKDAFKLVTPLLEGGLWTTDVVYESRPDSRQIIIPHLLHKCLHLIIEI</sequence>
<accession>A0A1Z5RFG9</accession>
<dbReference type="SUPFAM" id="SSF52047">
    <property type="entry name" value="RNI-like"/>
    <property type="match status" value="1"/>
</dbReference>
<feature type="region of interest" description="Disordered" evidence="1">
    <location>
        <begin position="1"/>
        <end position="20"/>
    </location>
</feature>
<reference evidence="3" key="2">
    <citation type="journal article" date="2018" name="Plant J.">
        <title>The Sorghum bicolor reference genome: improved assembly, gene annotations, a transcriptome atlas, and signatures of genome organization.</title>
        <authorList>
            <person name="McCormick R.F."/>
            <person name="Truong S.K."/>
            <person name="Sreedasyam A."/>
            <person name="Jenkins J."/>
            <person name="Shu S."/>
            <person name="Sims D."/>
            <person name="Kennedy M."/>
            <person name="Amirebrahimi M."/>
            <person name="Weers B.D."/>
            <person name="McKinley B."/>
            <person name="Mattison A."/>
            <person name="Morishige D.T."/>
            <person name="Grimwood J."/>
            <person name="Schmutz J."/>
            <person name="Mullet J.E."/>
        </authorList>
    </citation>
    <scope>NUCLEOTIDE SEQUENCE [LARGE SCALE GENOMIC DNA]</scope>
    <source>
        <strain evidence="3">cv. BTx623</strain>
    </source>
</reference>
<evidence type="ECO:0000313" key="3">
    <source>
        <dbReference type="Proteomes" id="UP000000768"/>
    </source>
</evidence>
<dbReference type="PANTHER" id="PTHR34709:SF28">
    <property type="entry name" value="OS08G0272601 PROTEIN"/>
    <property type="match status" value="1"/>
</dbReference>
<name>A0A1Z5RFG9_SORBI</name>
<feature type="compositionally biased region" description="Basic residues" evidence="1">
    <location>
        <begin position="1"/>
        <end position="15"/>
    </location>
</feature>
<dbReference type="OMA" id="PIKKVEC"/>
<dbReference type="InterPro" id="IPR036047">
    <property type="entry name" value="F-box-like_dom_sf"/>
</dbReference>
<evidence type="ECO:0000313" key="2">
    <source>
        <dbReference type="EMBL" id="OQU82329.1"/>
    </source>
</evidence>
<dbReference type="EMBL" id="CM000765">
    <property type="protein sequence ID" value="OQU82329.1"/>
    <property type="molecule type" value="Genomic_DNA"/>
</dbReference>
<dbReference type="Proteomes" id="UP000000768">
    <property type="component" value="Chromosome 6"/>
</dbReference>
<dbReference type="Gramene" id="OQU82329">
    <property type="protein sequence ID" value="OQU82329"/>
    <property type="gene ID" value="SORBI_3006G215950"/>
</dbReference>
<dbReference type="PANTHER" id="PTHR34709">
    <property type="entry name" value="OS10G0396666 PROTEIN"/>
    <property type="match status" value="1"/>
</dbReference>
<dbReference type="AlphaFoldDB" id="A0A1Z5RFG9"/>
<dbReference type="FunCoup" id="A0A1Z5RFG9">
    <property type="interactions" value="159"/>
</dbReference>
<reference evidence="2 3" key="1">
    <citation type="journal article" date="2009" name="Nature">
        <title>The Sorghum bicolor genome and the diversification of grasses.</title>
        <authorList>
            <person name="Paterson A.H."/>
            <person name="Bowers J.E."/>
            <person name="Bruggmann R."/>
            <person name="Dubchak I."/>
            <person name="Grimwood J."/>
            <person name="Gundlach H."/>
            <person name="Haberer G."/>
            <person name="Hellsten U."/>
            <person name="Mitros T."/>
            <person name="Poliakov A."/>
            <person name="Schmutz J."/>
            <person name="Spannagl M."/>
            <person name="Tang H."/>
            <person name="Wang X."/>
            <person name="Wicker T."/>
            <person name="Bharti A.K."/>
            <person name="Chapman J."/>
            <person name="Feltus F.A."/>
            <person name="Gowik U."/>
            <person name="Grigoriev I.V."/>
            <person name="Lyons E."/>
            <person name="Maher C.A."/>
            <person name="Martis M."/>
            <person name="Narechania A."/>
            <person name="Otillar R.P."/>
            <person name="Penning B.W."/>
            <person name="Salamov A.A."/>
            <person name="Wang Y."/>
            <person name="Zhang L."/>
            <person name="Carpita N.C."/>
            <person name="Freeling M."/>
            <person name="Gingle A.R."/>
            <person name="Hash C.T."/>
            <person name="Keller B."/>
            <person name="Klein P."/>
            <person name="Kresovich S."/>
            <person name="McCann M.C."/>
            <person name="Ming R."/>
            <person name="Peterson D.G."/>
            <person name="Mehboob-ur-Rahman"/>
            <person name="Ware D."/>
            <person name="Westhoff P."/>
            <person name="Mayer K.F."/>
            <person name="Messing J."/>
            <person name="Rokhsar D.S."/>
        </authorList>
    </citation>
    <scope>NUCLEOTIDE SEQUENCE [LARGE SCALE GENOMIC DNA]</scope>
    <source>
        <strain evidence="3">cv. BTx623</strain>
    </source>
</reference>
<dbReference type="InterPro" id="IPR055312">
    <property type="entry name" value="FBL15-like"/>
</dbReference>
<dbReference type="SUPFAM" id="SSF81383">
    <property type="entry name" value="F-box domain"/>
    <property type="match status" value="1"/>
</dbReference>
<keyword evidence="3" id="KW-1185">Reference proteome</keyword>
<proteinExistence type="predicted"/>
<protein>
    <recommendedName>
        <fullName evidence="4">F-box domain-containing protein</fullName>
    </recommendedName>
</protein>
<dbReference type="InParanoid" id="A0A1Z5RFG9"/>